<dbReference type="EMBL" id="SMAF01000012">
    <property type="protein sequence ID" value="TCS97524.1"/>
    <property type="molecule type" value="Genomic_DNA"/>
</dbReference>
<dbReference type="InterPro" id="IPR001845">
    <property type="entry name" value="HTH_ArsR_DNA-bd_dom"/>
</dbReference>
<dbReference type="InterPro" id="IPR013216">
    <property type="entry name" value="Methyltransf_11"/>
</dbReference>
<dbReference type="OrthoDB" id="5297460at2"/>
<feature type="domain" description="HTH arsR-type" evidence="1">
    <location>
        <begin position="1"/>
        <end position="95"/>
    </location>
</feature>
<dbReference type="GO" id="GO:0008757">
    <property type="term" value="F:S-adenosylmethionine-dependent methyltransferase activity"/>
    <property type="evidence" value="ECO:0007669"/>
    <property type="project" value="InterPro"/>
</dbReference>
<accession>A0A4S3KVX3</accession>
<name>A0A4S3KVX3_9GAMM</name>
<evidence type="ECO:0000259" key="1">
    <source>
        <dbReference type="PROSITE" id="PS50987"/>
    </source>
</evidence>
<dbReference type="CDD" id="cd00090">
    <property type="entry name" value="HTH_ARSR"/>
    <property type="match status" value="1"/>
</dbReference>
<dbReference type="SUPFAM" id="SSF46785">
    <property type="entry name" value="Winged helix' DNA-binding domain"/>
    <property type="match status" value="1"/>
</dbReference>
<reference evidence="2 3" key="1">
    <citation type="submission" date="2019-03" db="EMBL/GenBank/DDBJ databases">
        <title>Genomic Encyclopedia of Type Strains, Phase IV (KMG-IV): sequencing the most valuable type-strain genomes for metagenomic binning, comparative biology and taxonomic classification.</title>
        <authorList>
            <person name="Goeker M."/>
        </authorList>
    </citation>
    <scope>NUCLEOTIDE SEQUENCE [LARGE SCALE GENOMIC DNA]</scope>
    <source>
        <strain evidence="2 3">DSM 21944</strain>
    </source>
</reference>
<dbReference type="GO" id="GO:0003700">
    <property type="term" value="F:DNA-binding transcription factor activity"/>
    <property type="evidence" value="ECO:0007669"/>
    <property type="project" value="InterPro"/>
</dbReference>
<dbReference type="CDD" id="cd02440">
    <property type="entry name" value="AdoMet_MTases"/>
    <property type="match status" value="1"/>
</dbReference>
<dbReference type="Pfam" id="PF01022">
    <property type="entry name" value="HTH_5"/>
    <property type="match status" value="1"/>
</dbReference>
<dbReference type="InterPro" id="IPR050508">
    <property type="entry name" value="Methyltransf_Superfamily"/>
</dbReference>
<evidence type="ECO:0000313" key="3">
    <source>
        <dbReference type="Proteomes" id="UP000294599"/>
    </source>
</evidence>
<dbReference type="InterPro" id="IPR036388">
    <property type="entry name" value="WH-like_DNA-bd_sf"/>
</dbReference>
<dbReference type="AlphaFoldDB" id="A0A4S3KVX3"/>
<organism evidence="2 3">
    <name type="scientific">Pseudofulvimonas gallinarii</name>
    <dbReference type="NCBI Taxonomy" id="634155"/>
    <lineage>
        <taxon>Bacteria</taxon>
        <taxon>Pseudomonadati</taxon>
        <taxon>Pseudomonadota</taxon>
        <taxon>Gammaproteobacteria</taxon>
        <taxon>Lysobacterales</taxon>
        <taxon>Rhodanobacteraceae</taxon>
        <taxon>Pseudofulvimonas</taxon>
    </lineage>
</organism>
<sequence>MELEDGSGLLRVLADATRLRLLALLRVEELSVAELSAITALAQPRVSTHLAKLREADLVLDRRQGVSAFYRANDRIDPGAASLLDALAAQLDDALLDQDASRLKLVLAERRGGDWADSVAGSMERHYSPGRTWETLTRAFTRLLEPGDVLDVGSGDGVIAELLAPRARSITCLDISERVVAAARERLSSLANVRVDIGDMHALPVADGSVDLVLLLNALTYSATPARAIAEAARVLRPGGRMLATTLSRHAHTAAVKPYGHVNMGFRRDDLRKYCQAAGLEIIALELGSRERRPPHFEILTLLAVRR</sequence>
<dbReference type="Pfam" id="PF08241">
    <property type="entry name" value="Methyltransf_11"/>
    <property type="match status" value="1"/>
</dbReference>
<keyword evidence="3" id="KW-1185">Reference proteome</keyword>
<dbReference type="PANTHER" id="PTHR42912">
    <property type="entry name" value="METHYLTRANSFERASE"/>
    <property type="match status" value="1"/>
</dbReference>
<dbReference type="SUPFAM" id="SSF53335">
    <property type="entry name" value="S-adenosyl-L-methionine-dependent methyltransferases"/>
    <property type="match status" value="1"/>
</dbReference>
<dbReference type="PRINTS" id="PR00778">
    <property type="entry name" value="HTHARSR"/>
</dbReference>
<gene>
    <name evidence="2" type="ORF">EDC25_1125</name>
</gene>
<dbReference type="InterPro" id="IPR011991">
    <property type="entry name" value="ArsR-like_HTH"/>
</dbReference>
<dbReference type="InterPro" id="IPR029063">
    <property type="entry name" value="SAM-dependent_MTases_sf"/>
</dbReference>
<dbReference type="Gene3D" id="1.10.10.10">
    <property type="entry name" value="Winged helix-like DNA-binding domain superfamily/Winged helix DNA-binding domain"/>
    <property type="match status" value="1"/>
</dbReference>
<dbReference type="InterPro" id="IPR036390">
    <property type="entry name" value="WH_DNA-bd_sf"/>
</dbReference>
<dbReference type="PANTHER" id="PTHR42912:SF45">
    <property type="entry name" value="23S RRNA (GUANINE(745)-N(1))-METHYLTRANSFERASE"/>
    <property type="match status" value="1"/>
</dbReference>
<comment type="caution">
    <text evidence="2">The sequence shown here is derived from an EMBL/GenBank/DDBJ whole genome shotgun (WGS) entry which is preliminary data.</text>
</comment>
<dbReference type="Proteomes" id="UP000294599">
    <property type="component" value="Unassembled WGS sequence"/>
</dbReference>
<evidence type="ECO:0000313" key="2">
    <source>
        <dbReference type="EMBL" id="TCS97524.1"/>
    </source>
</evidence>
<proteinExistence type="predicted"/>
<dbReference type="PROSITE" id="PS50987">
    <property type="entry name" value="HTH_ARSR_2"/>
    <property type="match status" value="1"/>
</dbReference>
<dbReference type="SMART" id="SM00418">
    <property type="entry name" value="HTH_ARSR"/>
    <property type="match status" value="1"/>
</dbReference>
<protein>
    <submittedName>
        <fullName evidence="2">ArsR family transcriptional regulator /transcriptional regulator</fullName>
    </submittedName>
</protein>
<dbReference type="Gene3D" id="3.40.50.150">
    <property type="entry name" value="Vaccinia Virus protein VP39"/>
    <property type="match status" value="1"/>
</dbReference>
<dbReference type="NCBIfam" id="NF033788">
    <property type="entry name" value="HTH_metalloreg"/>
    <property type="match status" value="1"/>
</dbReference>
<dbReference type="RefSeq" id="WP_123522995.1">
    <property type="nucleotide sequence ID" value="NZ_JBHLWF010000014.1"/>
</dbReference>